<dbReference type="RefSeq" id="WP_184731244.1">
    <property type="nucleotide sequence ID" value="NZ_JACHIW010000002.1"/>
</dbReference>
<dbReference type="Proteomes" id="UP000584374">
    <property type="component" value="Unassembled WGS sequence"/>
</dbReference>
<evidence type="ECO:0000313" key="2">
    <source>
        <dbReference type="Proteomes" id="UP000584374"/>
    </source>
</evidence>
<proteinExistence type="predicted"/>
<name>A0A840QKL7_9PSEU</name>
<gene>
    <name evidence="1" type="ORF">BJ970_006662</name>
</gene>
<organism evidence="1 2">
    <name type="scientific">Saccharopolyspora phatthalungensis</name>
    <dbReference type="NCBI Taxonomy" id="664693"/>
    <lineage>
        <taxon>Bacteria</taxon>
        <taxon>Bacillati</taxon>
        <taxon>Actinomycetota</taxon>
        <taxon>Actinomycetes</taxon>
        <taxon>Pseudonocardiales</taxon>
        <taxon>Pseudonocardiaceae</taxon>
        <taxon>Saccharopolyspora</taxon>
    </lineage>
</organism>
<accession>A0A840QKL7</accession>
<dbReference type="AlphaFoldDB" id="A0A840QKL7"/>
<comment type="caution">
    <text evidence="1">The sequence shown here is derived from an EMBL/GenBank/DDBJ whole genome shotgun (WGS) entry which is preliminary data.</text>
</comment>
<reference evidence="1 2" key="1">
    <citation type="submission" date="2020-08" db="EMBL/GenBank/DDBJ databases">
        <title>Sequencing the genomes of 1000 actinobacteria strains.</title>
        <authorList>
            <person name="Klenk H.-P."/>
        </authorList>
    </citation>
    <scope>NUCLEOTIDE SEQUENCE [LARGE SCALE GENOMIC DNA]</scope>
    <source>
        <strain evidence="1 2">DSM 45584</strain>
    </source>
</reference>
<evidence type="ECO:0000313" key="1">
    <source>
        <dbReference type="EMBL" id="MBB5159063.1"/>
    </source>
</evidence>
<sequence length="52" mass="5893">MRQLVESTGNSFTYRAFPTMPHSMHGHDPATYVATVTDWLTTLNRARTHEAS</sequence>
<dbReference type="EMBL" id="JACHIW010000002">
    <property type="protein sequence ID" value="MBB5159063.1"/>
    <property type="molecule type" value="Genomic_DNA"/>
</dbReference>
<protein>
    <submittedName>
        <fullName evidence="1">Uncharacterized protein</fullName>
    </submittedName>
</protein>
<keyword evidence="2" id="KW-1185">Reference proteome</keyword>